<organism evidence="1">
    <name type="scientific">uncultured Desulfobacterium sp</name>
    <dbReference type="NCBI Taxonomy" id="201089"/>
    <lineage>
        <taxon>Bacteria</taxon>
        <taxon>Pseudomonadati</taxon>
        <taxon>Thermodesulfobacteriota</taxon>
        <taxon>Desulfobacteria</taxon>
        <taxon>Desulfobacterales</taxon>
        <taxon>Desulfobacteriaceae</taxon>
        <taxon>Desulfobacterium</taxon>
        <taxon>environmental samples</taxon>
    </lineage>
</organism>
<accession>E1YCJ6</accession>
<evidence type="ECO:0008006" key="2">
    <source>
        <dbReference type="Google" id="ProtNLM"/>
    </source>
</evidence>
<sequence length="201" mass="21475">MQDGIPMTPFDDFGRKNSFPLMRVQSVSKNTNLNGKAGDVLASVDVVLPVSAEADCYRCHASGADGGGGQAACIPGIDANCSAEGSPRSGTAYKVVRAAEDTADLPLTAKREWAADNNILRLHDAKHGTNLKSKIPVSCQTCHYTPALDLAHLGPVGTNEPNANGKEQKIHRSNSRVIHTFHGQFTDLFADDMPSPLCQYK</sequence>
<gene>
    <name evidence="1" type="ORF">N47_G36140</name>
</gene>
<dbReference type="InterPro" id="IPR036280">
    <property type="entry name" value="Multihaem_cyt_sf"/>
</dbReference>
<name>E1YCJ6_9BACT</name>
<reference evidence="1" key="1">
    <citation type="journal article" date="2011" name="Environ. Microbiol.">
        <title>Genomic insights into the metabolic potential of the polycyclic aromatic hydrocarbon degrading sulfate-reducing Deltaproteobacterium N47.</title>
        <authorList>
            <person name="Bergmann F."/>
            <person name="Selesi D."/>
            <person name="Weinmaier T."/>
            <person name="Tischler P."/>
            <person name="Rattei T."/>
            <person name="Meckenstock R.U."/>
        </authorList>
    </citation>
    <scope>NUCLEOTIDE SEQUENCE</scope>
</reference>
<dbReference type="EMBL" id="FR695868">
    <property type="protein sequence ID" value="CBX28290.1"/>
    <property type="molecule type" value="Genomic_DNA"/>
</dbReference>
<evidence type="ECO:0000313" key="1">
    <source>
        <dbReference type="EMBL" id="CBX28290.1"/>
    </source>
</evidence>
<dbReference type="AlphaFoldDB" id="E1YCJ6"/>
<proteinExistence type="predicted"/>
<protein>
    <recommendedName>
        <fullName evidence="2">Cytochrome c-552/4 domain-containing protein</fullName>
    </recommendedName>
</protein>
<dbReference type="SUPFAM" id="SSF48695">
    <property type="entry name" value="Multiheme cytochromes"/>
    <property type="match status" value="1"/>
</dbReference>